<protein>
    <submittedName>
        <fullName evidence="6">XRE family transcriptional regulator</fullName>
    </submittedName>
</protein>
<organism evidence="6 7">
    <name type="scientific">Fructilactobacillus myrtifloralis</name>
    <dbReference type="NCBI Taxonomy" id="2940301"/>
    <lineage>
        <taxon>Bacteria</taxon>
        <taxon>Bacillati</taxon>
        <taxon>Bacillota</taxon>
        <taxon>Bacilli</taxon>
        <taxon>Lactobacillales</taxon>
        <taxon>Lactobacillaceae</taxon>
        <taxon>Fructilactobacillus</taxon>
    </lineage>
</organism>
<dbReference type="Gene3D" id="3.40.50.300">
    <property type="entry name" value="P-loop containing nucleotide triphosphate hydrolases"/>
    <property type="match status" value="1"/>
</dbReference>
<keyword evidence="3" id="KW-0067">ATP-binding</keyword>
<evidence type="ECO:0000313" key="7">
    <source>
        <dbReference type="Proteomes" id="UP001056707"/>
    </source>
</evidence>
<dbReference type="SUPFAM" id="SSF52540">
    <property type="entry name" value="P-loop containing nucleoside triphosphate hydrolases"/>
    <property type="match status" value="1"/>
</dbReference>
<dbReference type="InterPro" id="IPR003593">
    <property type="entry name" value="AAA+_ATPase"/>
</dbReference>
<dbReference type="PROSITE" id="PS50943">
    <property type="entry name" value="HTH_CROC1"/>
    <property type="match status" value="1"/>
</dbReference>
<dbReference type="InterPro" id="IPR003439">
    <property type="entry name" value="ABC_transporter-like_ATP-bd"/>
</dbReference>
<dbReference type="Pfam" id="PF00005">
    <property type="entry name" value="ABC_tran"/>
    <property type="match status" value="1"/>
</dbReference>
<dbReference type="SMART" id="SM00382">
    <property type="entry name" value="AAA"/>
    <property type="match status" value="1"/>
</dbReference>
<proteinExistence type="predicted"/>
<dbReference type="PANTHER" id="PTHR42711">
    <property type="entry name" value="ABC TRANSPORTER ATP-BINDING PROTEIN"/>
    <property type="match status" value="1"/>
</dbReference>
<dbReference type="Gene3D" id="1.10.260.40">
    <property type="entry name" value="lambda repressor-like DNA-binding domains"/>
    <property type="match status" value="1"/>
</dbReference>
<dbReference type="InterPro" id="IPR001387">
    <property type="entry name" value="Cro/C1-type_HTH"/>
</dbReference>
<evidence type="ECO:0000256" key="2">
    <source>
        <dbReference type="ARBA" id="ARBA00022741"/>
    </source>
</evidence>
<sequence length="294" mass="33800">MQNNSLGTQIVRLRQRQQLSQAQLAERLFVSRQAISKWEKGAAEPDLDKLVQLSQVFNVDLDYLVLKQTMHRDNILVITNVQKNYTKPVLKGINLTLHRNERVALLGSNGAGKTTLVNLIIGRIQPDAGAIERNYVPKHDLSLMPQQNLLIGPLRVQEMLEMEVKLANLPSQNLERLLKTANLWDQRAQLVMKLSGGQQRKLMFLLTMMKQARFLIFDEPTVGMDLETIDRFWQQLDHLTNTTLVITHDFNQIDHYFDRVVLLKDGVIAADEQVATIHAHNQTLASWYRHFNHS</sequence>
<accession>A0ABY5BQM4</accession>
<keyword evidence="1" id="KW-0813">Transport</keyword>
<evidence type="ECO:0000256" key="1">
    <source>
        <dbReference type="ARBA" id="ARBA00022448"/>
    </source>
</evidence>
<dbReference type="InterPro" id="IPR050763">
    <property type="entry name" value="ABC_transporter_ATP-binding"/>
</dbReference>
<dbReference type="Proteomes" id="UP001056707">
    <property type="component" value="Chromosome"/>
</dbReference>
<dbReference type="PANTHER" id="PTHR42711:SF17">
    <property type="entry name" value="ABC TRANSPORTER ATP-BINDING PROTEIN"/>
    <property type="match status" value="1"/>
</dbReference>
<name>A0ABY5BQM4_9LACO</name>
<keyword evidence="7" id="KW-1185">Reference proteome</keyword>
<dbReference type="CDD" id="cd00093">
    <property type="entry name" value="HTH_XRE"/>
    <property type="match status" value="1"/>
</dbReference>
<gene>
    <name evidence="6" type="ORF">M3M35_01370</name>
</gene>
<feature type="domain" description="HTH cro/C1-type" evidence="5">
    <location>
        <begin position="10"/>
        <end position="64"/>
    </location>
</feature>
<dbReference type="InterPro" id="IPR010982">
    <property type="entry name" value="Lambda_DNA-bd_dom_sf"/>
</dbReference>
<dbReference type="PROSITE" id="PS00211">
    <property type="entry name" value="ABC_TRANSPORTER_1"/>
    <property type="match status" value="1"/>
</dbReference>
<evidence type="ECO:0000259" key="4">
    <source>
        <dbReference type="PROSITE" id="PS50893"/>
    </source>
</evidence>
<reference evidence="6" key="1">
    <citation type="submission" date="2022-05" db="EMBL/GenBank/DDBJ databases">
        <authorList>
            <person name="Oliphant S.A."/>
            <person name="Watson-Haigh N.S."/>
            <person name="Sumby K.M."/>
            <person name="Gardner J.M."/>
            <person name="Jiranek V."/>
        </authorList>
    </citation>
    <scope>NUCLEOTIDE SEQUENCE</scope>
    <source>
        <strain evidence="6">KI16_H9</strain>
    </source>
</reference>
<dbReference type="InterPro" id="IPR017871">
    <property type="entry name" value="ABC_transporter-like_CS"/>
</dbReference>
<keyword evidence="2" id="KW-0547">Nucleotide-binding</keyword>
<evidence type="ECO:0000256" key="3">
    <source>
        <dbReference type="ARBA" id="ARBA00022840"/>
    </source>
</evidence>
<dbReference type="EMBL" id="CP097116">
    <property type="protein sequence ID" value="USS85342.1"/>
    <property type="molecule type" value="Genomic_DNA"/>
</dbReference>
<dbReference type="CDD" id="cd03230">
    <property type="entry name" value="ABC_DR_subfamily_A"/>
    <property type="match status" value="1"/>
</dbReference>
<dbReference type="RefSeq" id="WP_252750237.1">
    <property type="nucleotide sequence ID" value="NZ_CP097116.1"/>
</dbReference>
<feature type="domain" description="ABC transporter" evidence="4">
    <location>
        <begin position="70"/>
        <end position="290"/>
    </location>
</feature>
<dbReference type="SMART" id="SM00530">
    <property type="entry name" value="HTH_XRE"/>
    <property type="match status" value="1"/>
</dbReference>
<dbReference type="InterPro" id="IPR027417">
    <property type="entry name" value="P-loop_NTPase"/>
</dbReference>
<dbReference type="SUPFAM" id="SSF47413">
    <property type="entry name" value="lambda repressor-like DNA-binding domains"/>
    <property type="match status" value="1"/>
</dbReference>
<evidence type="ECO:0000259" key="5">
    <source>
        <dbReference type="PROSITE" id="PS50943"/>
    </source>
</evidence>
<dbReference type="Pfam" id="PF01381">
    <property type="entry name" value="HTH_3"/>
    <property type="match status" value="1"/>
</dbReference>
<dbReference type="PROSITE" id="PS50893">
    <property type="entry name" value="ABC_TRANSPORTER_2"/>
    <property type="match status" value="1"/>
</dbReference>
<evidence type="ECO:0000313" key="6">
    <source>
        <dbReference type="EMBL" id="USS85342.1"/>
    </source>
</evidence>